<reference evidence="4" key="2">
    <citation type="submission" date="2020-12" db="UniProtKB">
        <authorList>
            <consortium name="WormBaseParasite"/>
        </authorList>
    </citation>
    <scope>IDENTIFICATION</scope>
</reference>
<dbReference type="AlphaFoldDB" id="A0A090LBR4"/>
<protein>
    <submittedName>
        <fullName evidence="2 4">UPF0462 protein C4orf33</fullName>
    </submittedName>
</protein>
<dbReference type="Proteomes" id="UP000035682">
    <property type="component" value="Unplaced"/>
</dbReference>
<keyword evidence="3" id="KW-1185">Reference proteome</keyword>
<comment type="similarity">
    <text evidence="1">Belongs to the UPF0462 family.</text>
</comment>
<evidence type="ECO:0000256" key="1">
    <source>
        <dbReference type="ARBA" id="ARBA00038085"/>
    </source>
</evidence>
<dbReference type="OMA" id="EALIPWS"/>
<dbReference type="EMBL" id="LN609529">
    <property type="protein sequence ID" value="CEF65578.1"/>
    <property type="molecule type" value="Genomic_DNA"/>
</dbReference>
<evidence type="ECO:0000313" key="2">
    <source>
        <dbReference type="EMBL" id="CEF65578.1"/>
    </source>
</evidence>
<gene>
    <name evidence="2 4 5" type="ORF">SRAE_2000025500</name>
</gene>
<evidence type="ECO:0000313" key="3">
    <source>
        <dbReference type="Proteomes" id="UP000035682"/>
    </source>
</evidence>
<dbReference type="PANTHER" id="PTHR31475:SF5">
    <property type="entry name" value="UPF0462 PROTEIN C4ORF33 HOMOLOG"/>
    <property type="match status" value="1"/>
</dbReference>
<proteinExistence type="inferred from homology"/>
<reference evidence="2 3" key="1">
    <citation type="submission" date="2014-09" db="EMBL/GenBank/DDBJ databases">
        <authorList>
            <person name="Martin A.A."/>
        </authorList>
    </citation>
    <scope>NUCLEOTIDE SEQUENCE</scope>
    <source>
        <strain evidence="3">ED321</strain>
        <strain evidence="2">ED321 Heterogonic</strain>
    </source>
</reference>
<dbReference type="RefSeq" id="XP_024504778.1">
    <property type="nucleotide sequence ID" value="XM_024651064.1"/>
</dbReference>
<evidence type="ECO:0000313" key="5">
    <source>
        <dbReference type="WormBase" id="SRAE_2000025500"/>
    </source>
</evidence>
<accession>A0A090LBR4</accession>
<evidence type="ECO:0000313" key="4">
    <source>
        <dbReference type="WBParaSite" id="SRAE_2000025500.1"/>
    </source>
</evidence>
<sequence>MFCKSFPESVIKEGNEYCNYEISTLWNGEKITTNPVLINFKYKGVERNGLLEKNYLYITFEAPFYNDTFPDTFAGYTPGLWNYEVVEFFFSNNQGQYIEIELGPHGHWLIYAFDDYQKMRNNCEDVELDIQNSILPDDTWKCVVGVPIGLLPNNVSKFNVYHIYGEEPHRTYEALFPSTDKDQQKPDFHRLEFFKKFNTKNIFPSNFSELQKDDIENAYIWNL</sequence>
<dbReference type="OrthoDB" id="10056816at2759"/>
<dbReference type="WBParaSite" id="SRAE_2000025500.1">
    <property type="protein sequence ID" value="SRAE_2000025500.1"/>
    <property type="gene ID" value="WBGene00260448"/>
</dbReference>
<name>A0A090LBR4_STRRB</name>
<organism evidence="2">
    <name type="scientific">Strongyloides ratti</name>
    <name type="common">Parasitic roundworm</name>
    <dbReference type="NCBI Taxonomy" id="34506"/>
    <lineage>
        <taxon>Eukaryota</taxon>
        <taxon>Metazoa</taxon>
        <taxon>Ecdysozoa</taxon>
        <taxon>Nematoda</taxon>
        <taxon>Chromadorea</taxon>
        <taxon>Rhabditida</taxon>
        <taxon>Tylenchina</taxon>
        <taxon>Panagrolaimomorpha</taxon>
        <taxon>Strongyloidoidea</taxon>
        <taxon>Strongyloididae</taxon>
        <taxon>Strongyloides</taxon>
    </lineage>
</organism>
<dbReference type="WormBase" id="SRAE_2000025500">
    <property type="protein sequence ID" value="SRP00264"/>
    <property type="gene ID" value="WBGene00260448"/>
</dbReference>
<dbReference type="Gene3D" id="2.60.40.1190">
    <property type="match status" value="1"/>
</dbReference>
<dbReference type="PANTHER" id="PTHR31475">
    <property type="entry name" value="UPF0462 PROTEIN"/>
    <property type="match status" value="1"/>
</dbReference>
<dbReference type="GeneID" id="36377942"/>
<dbReference type="CTD" id="36377942"/>